<keyword evidence="5" id="KW-1185">Reference proteome</keyword>
<dbReference type="Gene3D" id="2.60.40.10">
    <property type="entry name" value="Immunoglobulins"/>
    <property type="match status" value="1"/>
</dbReference>
<dbReference type="Proteomes" id="UP001044222">
    <property type="component" value="Chromosome 12"/>
</dbReference>
<proteinExistence type="predicted"/>
<keyword evidence="1" id="KW-1133">Transmembrane helix</keyword>
<keyword evidence="1" id="KW-0812">Transmembrane</keyword>
<keyword evidence="1" id="KW-0472">Membrane</keyword>
<dbReference type="CDD" id="cd00096">
    <property type="entry name" value="Ig"/>
    <property type="match status" value="1"/>
</dbReference>
<accession>A0A9D3LW44</accession>
<dbReference type="InterPro" id="IPR007110">
    <property type="entry name" value="Ig-like_dom"/>
</dbReference>
<sequence>MFSRCLSYLFVVGILRCSESLNSVNSECGENITLPCDATRRSKQYRSVTWYKVSGTRTGIIRKAQDRVQHFKAARMAEFGHDESLLVPGVRPEDSGDYECFLSANVGGENKESKLHLSVSECVTPADTTLADTTPVDTTPAALVTLTGMMSCFTAPCMDQVVEVSLVLVVSSFSVIAFVKVILSIFSVWVLLLIRRRGERQRMDDWS</sequence>
<dbReference type="PANTHER" id="PTHR15193:SF2">
    <property type="match status" value="1"/>
</dbReference>
<evidence type="ECO:0000313" key="4">
    <source>
        <dbReference type="EMBL" id="KAG5838130.1"/>
    </source>
</evidence>
<dbReference type="InterPro" id="IPR003598">
    <property type="entry name" value="Ig_sub2"/>
</dbReference>
<feature type="transmembrane region" description="Helical" evidence="1">
    <location>
        <begin position="166"/>
        <end position="194"/>
    </location>
</feature>
<dbReference type="InterPro" id="IPR036179">
    <property type="entry name" value="Ig-like_dom_sf"/>
</dbReference>
<dbReference type="PROSITE" id="PS50835">
    <property type="entry name" value="IG_LIKE"/>
    <property type="match status" value="1"/>
</dbReference>
<dbReference type="EMBL" id="JAFIRN010000012">
    <property type="protein sequence ID" value="KAG5838130.1"/>
    <property type="molecule type" value="Genomic_DNA"/>
</dbReference>
<dbReference type="AlphaFoldDB" id="A0A9D3LW44"/>
<evidence type="ECO:0000256" key="1">
    <source>
        <dbReference type="SAM" id="Phobius"/>
    </source>
</evidence>
<dbReference type="InterPro" id="IPR013106">
    <property type="entry name" value="Ig_V-set"/>
</dbReference>
<feature type="signal peptide" evidence="2">
    <location>
        <begin position="1"/>
        <end position="20"/>
    </location>
</feature>
<dbReference type="InterPro" id="IPR003599">
    <property type="entry name" value="Ig_sub"/>
</dbReference>
<dbReference type="SMART" id="SM00409">
    <property type="entry name" value="IG"/>
    <property type="match status" value="1"/>
</dbReference>
<organism evidence="4 5">
    <name type="scientific">Anguilla anguilla</name>
    <name type="common">European freshwater eel</name>
    <name type="synonym">Muraena anguilla</name>
    <dbReference type="NCBI Taxonomy" id="7936"/>
    <lineage>
        <taxon>Eukaryota</taxon>
        <taxon>Metazoa</taxon>
        <taxon>Chordata</taxon>
        <taxon>Craniata</taxon>
        <taxon>Vertebrata</taxon>
        <taxon>Euteleostomi</taxon>
        <taxon>Actinopterygii</taxon>
        <taxon>Neopterygii</taxon>
        <taxon>Teleostei</taxon>
        <taxon>Anguilliformes</taxon>
        <taxon>Anguillidae</taxon>
        <taxon>Anguilla</taxon>
    </lineage>
</organism>
<evidence type="ECO:0000259" key="3">
    <source>
        <dbReference type="PROSITE" id="PS50835"/>
    </source>
</evidence>
<reference evidence="4" key="1">
    <citation type="submission" date="2021-01" db="EMBL/GenBank/DDBJ databases">
        <title>A chromosome-scale assembly of European eel, Anguilla anguilla.</title>
        <authorList>
            <person name="Henkel C."/>
            <person name="Jong-Raadsen S.A."/>
            <person name="Dufour S."/>
            <person name="Weltzien F.-A."/>
            <person name="Palstra A.P."/>
            <person name="Pelster B."/>
            <person name="Spaink H.P."/>
            <person name="Van Den Thillart G.E."/>
            <person name="Jansen H."/>
            <person name="Zahm M."/>
            <person name="Klopp C."/>
            <person name="Cedric C."/>
            <person name="Louis A."/>
            <person name="Berthelot C."/>
            <person name="Parey E."/>
            <person name="Roest Crollius H."/>
            <person name="Montfort J."/>
            <person name="Robinson-Rechavi M."/>
            <person name="Bucao C."/>
            <person name="Bouchez O."/>
            <person name="Gislard M."/>
            <person name="Lluch J."/>
            <person name="Milhes M."/>
            <person name="Lampietro C."/>
            <person name="Lopez Roques C."/>
            <person name="Donnadieu C."/>
            <person name="Braasch I."/>
            <person name="Desvignes T."/>
            <person name="Postlethwait J."/>
            <person name="Bobe J."/>
            <person name="Guiguen Y."/>
            <person name="Dirks R."/>
        </authorList>
    </citation>
    <scope>NUCLEOTIDE SEQUENCE</scope>
    <source>
        <strain evidence="4">Tag_6206</strain>
        <tissue evidence="4">Liver</tissue>
    </source>
</reference>
<dbReference type="PANTHER" id="PTHR15193">
    <property type="entry name" value="CD83 ANTIGEN"/>
    <property type="match status" value="1"/>
</dbReference>
<feature type="domain" description="Ig-like" evidence="3">
    <location>
        <begin position="29"/>
        <end position="116"/>
    </location>
</feature>
<comment type="caution">
    <text evidence="4">The sequence shown here is derived from an EMBL/GenBank/DDBJ whole genome shotgun (WGS) entry which is preliminary data.</text>
</comment>
<evidence type="ECO:0000256" key="2">
    <source>
        <dbReference type="SAM" id="SignalP"/>
    </source>
</evidence>
<evidence type="ECO:0000313" key="5">
    <source>
        <dbReference type="Proteomes" id="UP001044222"/>
    </source>
</evidence>
<dbReference type="SMART" id="SM00408">
    <property type="entry name" value="IGc2"/>
    <property type="match status" value="1"/>
</dbReference>
<protein>
    <recommendedName>
        <fullName evidence="3">Ig-like domain-containing protein</fullName>
    </recommendedName>
</protein>
<feature type="chain" id="PRO_5038953895" description="Ig-like domain-containing protein" evidence="2">
    <location>
        <begin position="21"/>
        <end position="207"/>
    </location>
</feature>
<dbReference type="InterPro" id="IPR013783">
    <property type="entry name" value="Ig-like_fold"/>
</dbReference>
<gene>
    <name evidence="4" type="ORF">ANANG_G00220520</name>
</gene>
<name>A0A9D3LW44_ANGAN</name>
<dbReference type="Pfam" id="PF07686">
    <property type="entry name" value="V-set"/>
    <property type="match status" value="1"/>
</dbReference>
<keyword evidence="2" id="KW-0732">Signal</keyword>
<dbReference type="SUPFAM" id="SSF48726">
    <property type="entry name" value="Immunoglobulin"/>
    <property type="match status" value="1"/>
</dbReference>